<comment type="caution">
    <text evidence="6">The sequence shown here is derived from an EMBL/GenBank/DDBJ whole genome shotgun (WGS) entry which is preliminary data.</text>
</comment>
<dbReference type="PANTHER" id="PTHR46825:SF11">
    <property type="entry name" value="PENICILLIN-BINDING PROTEIN 4"/>
    <property type="match status" value="1"/>
</dbReference>
<feature type="domain" description="Beta-lactamase-related" evidence="5">
    <location>
        <begin position="37"/>
        <end position="337"/>
    </location>
</feature>
<evidence type="ECO:0000313" key="9">
    <source>
        <dbReference type="Proteomes" id="UP000818603"/>
    </source>
</evidence>
<name>A0A8J3AAU4_9PROT</name>
<dbReference type="Pfam" id="PF00144">
    <property type="entry name" value="Beta-lactamase"/>
    <property type="match status" value="1"/>
</dbReference>
<evidence type="ECO:0000259" key="5">
    <source>
        <dbReference type="Pfam" id="PF00144"/>
    </source>
</evidence>
<reference evidence="6" key="3">
    <citation type="submission" date="2020-09" db="EMBL/GenBank/DDBJ databases">
        <authorList>
            <person name="Sun Q."/>
            <person name="Zhou Y."/>
        </authorList>
    </citation>
    <scope>NUCLEOTIDE SEQUENCE</scope>
    <source>
        <strain evidence="6">CGMCC 1.14984</strain>
    </source>
</reference>
<proteinExistence type="predicted"/>
<gene>
    <name evidence="7" type="ORF">FF098_015090</name>
    <name evidence="6" type="ORF">GCM10011355_31860</name>
</gene>
<dbReference type="InterPro" id="IPR012338">
    <property type="entry name" value="Beta-lactam/transpept-like"/>
</dbReference>
<keyword evidence="9" id="KW-1185">Reference proteome</keyword>
<dbReference type="InterPro" id="IPR001466">
    <property type="entry name" value="Beta-lactam-related"/>
</dbReference>
<dbReference type="RefSeq" id="WP_155142096.1">
    <property type="nucleotide sequence ID" value="NZ_BMGZ01000004.1"/>
</dbReference>
<organism evidence="6 8">
    <name type="scientific">Aquisalinus luteolus</name>
    <dbReference type="NCBI Taxonomy" id="1566827"/>
    <lineage>
        <taxon>Bacteria</taxon>
        <taxon>Pseudomonadati</taxon>
        <taxon>Pseudomonadota</taxon>
        <taxon>Alphaproteobacteria</taxon>
        <taxon>Parvularculales</taxon>
        <taxon>Parvularculaceae</taxon>
        <taxon>Aquisalinus</taxon>
    </lineage>
</organism>
<dbReference type="AlphaFoldDB" id="A0A8J3AAU4"/>
<evidence type="ECO:0000313" key="8">
    <source>
        <dbReference type="Proteomes" id="UP000621856"/>
    </source>
</evidence>
<feature type="transmembrane region" description="Helical" evidence="3">
    <location>
        <begin position="366"/>
        <end position="388"/>
    </location>
</feature>
<dbReference type="InterPro" id="IPR050491">
    <property type="entry name" value="AmpC-like"/>
</dbReference>
<evidence type="ECO:0000313" key="7">
    <source>
        <dbReference type="EMBL" id="NHK29242.1"/>
    </source>
</evidence>
<protein>
    <submittedName>
        <fullName evidence="7">Beta-lactamase family protein</fullName>
    </submittedName>
</protein>
<sequence length="471" mass="49888">MRFVLVALLLGIATALHAGIHQESIEKIIAVELPLSGAPGLSYAVLDDSDIMSGAHGEMVAGSGREISPDTPFVLGSIAKSFTALAVMQLVESGQVDLDAEIHQYLDGFAESPGRNVTIRQLLSHTSGYSTFQGNDSLSGEGASADGLSRQVARIAQWSPAHEPGTRWEYSNANYYVLGALIEELSGQDYARYVETQILEPIGMEHSFVADGGVHETARGHVPWFGGKRALKEAASDRMSAPVGGIIATARDTALYLAVMMNGEDDIISARGKVEMMQPASEVSPFYGFGWYLDTANGTVSHTGLTPGVETLAIMKPAERKAAVVLINASSGMGFGENANLMNAISARALGLDYTPAGDAGRWSRMGLFLLFALLPVLFVVGIVQVALSRAGLRAKSGVSGAFSLWFPMLTTIALAWVCIFLVPQLFGVSMGTLQRYSPDLALALVASAVAGVAWAVLRLVLYYSGPRAAT</sequence>
<dbReference type="Proteomes" id="UP000818603">
    <property type="component" value="Unassembled WGS sequence"/>
</dbReference>
<reference evidence="6" key="1">
    <citation type="journal article" date="2014" name="Int. J. Syst. Evol. Microbiol.">
        <title>Complete genome sequence of Corynebacterium casei LMG S-19264T (=DSM 44701T), isolated from a smear-ripened cheese.</title>
        <authorList>
            <consortium name="US DOE Joint Genome Institute (JGI-PGF)"/>
            <person name="Walter F."/>
            <person name="Albersmeier A."/>
            <person name="Kalinowski J."/>
            <person name="Ruckert C."/>
        </authorList>
    </citation>
    <scope>NUCLEOTIDE SEQUENCE</scope>
    <source>
        <strain evidence="6">CGMCC 1.14984</strain>
    </source>
</reference>
<comment type="subcellular location">
    <subcellularLocation>
        <location evidence="1">Membrane</location>
    </subcellularLocation>
</comment>
<dbReference type="SUPFAM" id="SSF56601">
    <property type="entry name" value="beta-lactamase/transpeptidase-like"/>
    <property type="match status" value="1"/>
</dbReference>
<dbReference type="EMBL" id="BMGZ01000004">
    <property type="protein sequence ID" value="GGI01373.1"/>
    <property type="molecule type" value="Genomic_DNA"/>
</dbReference>
<feature type="chain" id="PRO_5035223043" evidence="4">
    <location>
        <begin position="19"/>
        <end position="471"/>
    </location>
</feature>
<dbReference type="GO" id="GO:0016020">
    <property type="term" value="C:membrane"/>
    <property type="evidence" value="ECO:0007669"/>
    <property type="project" value="UniProtKB-SubCell"/>
</dbReference>
<feature type="transmembrane region" description="Helical" evidence="3">
    <location>
        <begin position="400"/>
        <end position="423"/>
    </location>
</feature>
<evidence type="ECO:0000313" key="6">
    <source>
        <dbReference type="EMBL" id="GGI01373.1"/>
    </source>
</evidence>
<accession>A0A8J3AAU4</accession>
<keyword evidence="2 3" id="KW-0472">Membrane</keyword>
<feature type="signal peptide" evidence="4">
    <location>
        <begin position="1"/>
        <end position="18"/>
    </location>
</feature>
<keyword evidence="3" id="KW-0812">Transmembrane</keyword>
<feature type="transmembrane region" description="Helical" evidence="3">
    <location>
        <begin position="443"/>
        <end position="464"/>
    </location>
</feature>
<keyword evidence="4" id="KW-0732">Signal</keyword>
<dbReference type="Proteomes" id="UP000621856">
    <property type="component" value="Unassembled WGS sequence"/>
</dbReference>
<keyword evidence="3" id="KW-1133">Transmembrane helix</keyword>
<evidence type="ECO:0000256" key="4">
    <source>
        <dbReference type="SAM" id="SignalP"/>
    </source>
</evidence>
<evidence type="ECO:0000256" key="1">
    <source>
        <dbReference type="ARBA" id="ARBA00004370"/>
    </source>
</evidence>
<evidence type="ECO:0000256" key="3">
    <source>
        <dbReference type="SAM" id="Phobius"/>
    </source>
</evidence>
<reference evidence="7 9" key="2">
    <citation type="submission" date="2020-02" db="EMBL/GenBank/DDBJ databases">
        <title>Genome sequence of Parvularcula flava strain NH6-79.</title>
        <authorList>
            <person name="Abdul Karim M.H."/>
            <person name="Lam M.Q."/>
            <person name="Chen S.J."/>
            <person name="Yahya A."/>
            <person name="Shahir S."/>
            <person name="Shamsir M.S."/>
            <person name="Chong C.S."/>
        </authorList>
    </citation>
    <scope>NUCLEOTIDE SEQUENCE [LARGE SCALE GENOMIC DNA]</scope>
    <source>
        <strain evidence="7 9">NH6-79</strain>
    </source>
</reference>
<dbReference type="Gene3D" id="3.40.710.10">
    <property type="entry name" value="DD-peptidase/beta-lactamase superfamily"/>
    <property type="match status" value="1"/>
</dbReference>
<evidence type="ECO:0000256" key="2">
    <source>
        <dbReference type="ARBA" id="ARBA00023136"/>
    </source>
</evidence>
<dbReference type="EMBL" id="VCJR02000004">
    <property type="protein sequence ID" value="NHK29242.1"/>
    <property type="molecule type" value="Genomic_DNA"/>
</dbReference>
<dbReference type="PANTHER" id="PTHR46825">
    <property type="entry name" value="D-ALANYL-D-ALANINE-CARBOXYPEPTIDASE/ENDOPEPTIDASE AMPH"/>
    <property type="match status" value="1"/>
</dbReference>